<evidence type="ECO:0000256" key="3">
    <source>
        <dbReference type="ARBA" id="ARBA00022723"/>
    </source>
</evidence>
<organism evidence="6 7">
    <name type="scientific">Geodia barretti</name>
    <name type="common">Barrett's horny sponge</name>
    <dbReference type="NCBI Taxonomy" id="519541"/>
    <lineage>
        <taxon>Eukaryota</taxon>
        <taxon>Metazoa</taxon>
        <taxon>Porifera</taxon>
        <taxon>Demospongiae</taxon>
        <taxon>Heteroscleromorpha</taxon>
        <taxon>Tetractinellida</taxon>
        <taxon>Astrophorina</taxon>
        <taxon>Geodiidae</taxon>
        <taxon>Geodia</taxon>
    </lineage>
</organism>
<dbReference type="GO" id="GO:0006879">
    <property type="term" value="P:intracellular iron ion homeostasis"/>
    <property type="evidence" value="ECO:0007669"/>
    <property type="project" value="UniProtKB-KW"/>
</dbReference>
<dbReference type="InterPro" id="IPR002024">
    <property type="entry name" value="Bacterioferritin"/>
</dbReference>
<evidence type="ECO:0000256" key="4">
    <source>
        <dbReference type="ARBA" id="ARBA00023004"/>
    </source>
</evidence>
<evidence type="ECO:0000256" key="1">
    <source>
        <dbReference type="ARBA" id="ARBA00022434"/>
    </source>
</evidence>
<sequence length="184" mass="21174">MGGVPPWVQRRRVIISAPLNLPEGRNLLKAKDGVVDHLNNLLTIELTAINQYFVQAEMCKNWGFERLYKGFRSTSMEEMEDAQHLIRHILFLEGVPNLQRLNQIMVGETVPEDLELDLQAEMNAVNALGEAIAHCEQVQDYATRGILQEMIRSEEEHVDWLETQLETINIIGLELYLNQQIHED</sequence>
<name>A0AA35X0R9_GEOBA</name>
<dbReference type="InterPro" id="IPR012347">
    <property type="entry name" value="Ferritin-like"/>
</dbReference>
<dbReference type="InterPro" id="IPR008331">
    <property type="entry name" value="Ferritin_DPS_dom"/>
</dbReference>
<accession>A0AA35X0R9</accession>
<dbReference type="GO" id="GO:0020037">
    <property type="term" value="F:heme binding"/>
    <property type="evidence" value="ECO:0007669"/>
    <property type="project" value="TreeGrafter"/>
</dbReference>
<keyword evidence="3" id="KW-0479">Metal-binding</keyword>
<dbReference type="GO" id="GO:0004322">
    <property type="term" value="F:ferroxidase activity"/>
    <property type="evidence" value="ECO:0007669"/>
    <property type="project" value="TreeGrafter"/>
</dbReference>
<feature type="domain" description="Ferritin-like diiron" evidence="5">
    <location>
        <begin position="28"/>
        <end position="172"/>
    </location>
</feature>
<keyword evidence="7" id="KW-1185">Reference proteome</keyword>
<evidence type="ECO:0000256" key="2">
    <source>
        <dbReference type="ARBA" id="ARBA00022617"/>
    </source>
</evidence>
<dbReference type="GO" id="GO:0005829">
    <property type="term" value="C:cytosol"/>
    <property type="evidence" value="ECO:0007669"/>
    <property type="project" value="TreeGrafter"/>
</dbReference>
<dbReference type="GO" id="GO:0008199">
    <property type="term" value="F:ferric iron binding"/>
    <property type="evidence" value="ECO:0007669"/>
    <property type="project" value="InterPro"/>
</dbReference>
<reference evidence="6" key="1">
    <citation type="submission" date="2023-03" db="EMBL/GenBank/DDBJ databases">
        <authorList>
            <person name="Steffen K."/>
            <person name="Cardenas P."/>
        </authorList>
    </citation>
    <scope>NUCLEOTIDE SEQUENCE</scope>
</reference>
<dbReference type="GO" id="GO:0006826">
    <property type="term" value="P:iron ion transport"/>
    <property type="evidence" value="ECO:0007669"/>
    <property type="project" value="InterPro"/>
</dbReference>
<dbReference type="PROSITE" id="PS50905">
    <property type="entry name" value="FERRITIN_LIKE"/>
    <property type="match status" value="1"/>
</dbReference>
<comment type="caution">
    <text evidence="6">The sequence shown here is derived from an EMBL/GenBank/DDBJ whole genome shotgun (WGS) entry which is preliminary data.</text>
</comment>
<proteinExistence type="predicted"/>
<dbReference type="EMBL" id="CASHTH010003162">
    <property type="protein sequence ID" value="CAI8041078.1"/>
    <property type="molecule type" value="Genomic_DNA"/>
</dbReference>
<dbReference type="InterPro" id="IPR009078">
    <property type="entry name" value="Ferritin-like_SF"/>
</dbReference>
<dbReference type="PRINTS" id="PR00601">
    <property type="entry name" value="BACFERRITIN"/>
</dbReference>
<keyword evidence="4" id="KW-0408">Iron</keyword>
<keyword evidence="2" id="KW-0349">Heme</keyword>
<evidence type="ECO:0000313" key="6">
    <source>
        <dbReference type="EMBL" id="CAI8041078.1"/>
    </source>
</evidence>
<dbReference type="PANTHER" id="PTHR30295:SF0">
    <property type="entry name" value="BACTERIOFERRITIN"/>
    <property type="match status" value="1"/>
</dbReference>
<dbReference type="InterPro" id="IPR009040">
    <property type="entry name" value="Ferritin-like_diiron"/>
</dbReference>
<dbReference type="NCBIfam" id="TIGR00754">
    <property type="entry name" value="bfr"/>
    <property type="match status" value="1"/>
</dbReference>
<dbReference type="CDD" id="cd00907">
    <property type="entry name" value="Bacterioferritin"/>
    <property type="match status" value="1"/>
</dbReference>
<dbReference type="Proteomes" id="UP001174909">
    <property type="component" value="Unassembled WGS sequence"/>
</dbReference>
<dbReference type="Pfam" id="PF00210">
    <property type="entry name" value="Ferritin"/>
    <property type="match status" value="1"/>
</dbReference>
<keyword evidence="1" id="KW-0409">Iron storage</keyword>
<dbReference type="AlphaFoldDB" id="A0AA35X0R9"/>
<dbReference type="PANTHER" id="PTHR30295">
    <property type="entry name" value="BACTERIOFERRITIN"/>
    <property type="match status" value="1"/>
</dbReference>
<protein>
    <submittedName>
        <fullName evidence="6">Bacterioferritin</fullName>
    </submittedName>
</protein>
<dbReference type="Gene3D" id="1.20.1260.10">
    <property type="match status" value="1"/>
</dbReference>
<evidence type="ECO:0000259" key="5">
    <source>
        <dbReference type="PROSITE" id="PS50905"/>
    </source>
</evidence>
<dbReference type="PIRSF" id="PIRSF002560">
    <property type="entry name" value="Bacterioferritin"/>
    <property type="match status" value="1"/>
</dbReference>
<evidence type="ECO:0000313" key="7">
    <source>
        <dbReference type="Proteomes" id="UP001174909"/>
    </source>
</evidence>
<dbReference type="SUPFAM" id="SSF47240">
    <property type="entry name" value="Ferritin-like"/>
    <property type="match status" value="1"/>
</dbReference>
<gene>
    <name evidence="6" type="ORF">GBAR_LOCUS22828</name>
</gene>